<reference evidence="1" key="1">
    <citation type="journal article" date="2022" name="J Glob Antimicrob Resist">
        <title>Comparative analysis of IMP-4- and OXA-58-containing plasmids of three carbapenemase-producing Acinetobacter ursingii strains in the Netherlands.</title>
        <authorList>
            <person name="Hendrickx A.P.A."/>
            <person name="Schade R.P."/>
            <person name="Landman F."/>
            <person name="Bosch T."/>
            <person name="Schouls L.M."/>
            <person name="van Dijk K."/>
        </authorList>
    </citation>
    <scope>NUCLEOTIDE SEQUENCE</scope>
    <source>
        <strain evidence="1">RIVM_C010761</strain>
    </source>
</reference>
<accession>A0AA46P0L3</accession>
<evidence type="ECO:0000313" key="2">
    <source>
        <dbReference type="Proteomes" id="UP001164081"/>
    </source>
</evidence>
<geneLocation type="plasmid" evidence="1 2">
    <name>pRIVM_C010761_3</name>
</geneLocation>
<dbReference type="EMBL" id="CP089047">
    <property type="protein sequence ID" value="UYF77349.1"/>
    <property type="molecule type" value="Genomic_DNA"/>
</dbReference>
<gene>
    <name evidence="1" type="ORF">LSO58_18595</name>
</gene>
<dbReference type="AlphaFoldDB" id="A0AA46P0L3"/>
<keyword evidence="1" id="KW-0614">Plasmid</keyword>
<protein>
    <submittedName>
        <fullName evidence="1">Uncharacterized protein</fullName>
    </submittedName>
</protein>
<dbReference type="Proteomes" id="UP001164081">
    <property type="component" value="Plasmid pRIVM_C010761_3"/>
</dbReference>
<sequence length="84" mass="9891">MKLSEKLLEKIKSQFPEIVTPEAEVPLRTVRGIDDGCRYKWSNGQVGEHHLFSYYTMKSCVENEIFICRHYPHEGNSGWEIYIK</sequence>
<dbReference type="RefSeq" id="WP_151685889.1">
    <property type="nucleotide sequence ID" value="NZ_CP089047.1"/>
</dbReference>
<evidence type="ECO:0000313" key="1">
    <source>
        <dbReference type="EMBL" id="UYF77349.1"/>
    </source>
</evidence>
<proteinExistence type="predicted"/>
<organism evidence="1 2">
    <name type="scientific">Acinetobacter ursingii</name>
    <dbReference type="NCBI Taxonomy" id="108980"/>
    <lineage>
        <taxon>Bacteria</taxon>
        <taxon>Pseudomonadati</taxon>
        <taxon>Pseudomonadota</taxon>
        <taxon>Gammaproteobacteria</taxon>
        <taxon>Moraxellales</taxon>
        <taxon>Moraxellaceae</taxon>
        <taxon>Acinetobacter</taxon>
    </lineage>
</organism>
<name>A0AA46P0L3_9GAMM</name>